<dbReference type="InterPro" id="IPR002999">
    <property type="entry name" value="Tudor"/>
</dbReference>
<dbReference type="EMBL" id="WNTK01000007">
    <property type="protein sequence ID" value="KAG9480081.1"/>
    <property type="molecule type" value="Genomic_DNA"/>
</dbReference>
<proteinExistence type="predicted"/>
<feature type="compositionally biased region" description="Polar residues" evidence="1">
    <location>
        <begin position="210"/>
        <end position="222"/>
    </location>
</feature>
<feature type="compositionally biased region" description="Basic and acidic residues" evidence="1">
    <location>
        <begin position="747"/>
        <end position="763"/>
    </location>
</feature>
<reference evidence="3" key="1">
    <citation type="thesis" date="2020" institute="ProQuest LLC" country="789 East Eisenhower Parkway, Ann Arbor, MI, USA">
        <title>Comparative Genomics and Chromosome Evolution.</title>
        <authorList>
            <person name="Mudd A.B."/>
        </authorList>
    </citation>
    <scope>NUCLEOTIDE SEQUENCE</scope>
    <source>
        <strain evidence="3">HN-11 Male</strain>
        <tissue evidence="3">Kidney and liver</tissue>
    </source>
</reference>
<dbReference type="AlphaFoldDB" id="A0A8J6K5M4"/>
<dbReference type="CDD" id="cd20448">
    <property type="entry name" value="Tudor_OTUD4"/>
    <property type="match status" value="1"/>
</dbReference>
<sequence>MYLILDQQKLDFSIAAGMQYSVGDKCQVRLEPAGMFYNAHIQEVGADNGPAVVFVEELGKKHVVQLKNLKPVTLNTGSDGWNTVAGKKIKKTSASGTGSHIEKDYRGQKNYKSLKAQPPPSRLQQTSTSKQHGMSSDQATPIENKGRSRTPPKVPGRKLEQGEEPSYSKREIIHFGLTPEERREKQVIEESKSLYEMQNRDTDAFPALSAPTTDASTQSSDTLPLKKLPALTNEKSTRRKSESEDQKNKASKLAQPPKVTEEKLSEKLIEEIKPLATSESVVLQDVTVLPTSAEQQTPTTVPSVPAVVSPWSVISAEMPISPRAGTDSILQPQVTSAQFSPLPVSIPAVNQPLLPMPQALSAYQDPLYPGFPVNDKERATAPPPYSLCKNGDDLPTDKSILRFFYNLGIKAYTCPMWPPHAYLHPLHQAYLNVCRMYPNVHVYPQTHWVQEAAVNQSEVDPSVFAHQSVVRNENQSEEPARFCPPVVQTPPVPIPIIGEQMPAQDNSSEERHQFQAQGSEFEDLVSNKTVLPQPPFGQGSYMAPLPVASPFFPHVWYGYPYQGFIENPVVRHNVFINPQDPSLSENISTGTVLGNNTVQSAINQPHHLVSEPFRPLLPSSAIAGASESHTTTVIKEEPTSDMVRMEQQKLPANLTVEEVPLDSTEIPEGKKSIEKEIASVTVAVAQIMPPEERPLRAREESSEDEREVSNMLSSGRSKNFYNQSFNSRRPRNDRHYQTNRGGYQYPRSDEGWRGQRGREDGYYRNRGGRPYRRRQFGESYKPQHE</sequence>
<gene>
    <name evidence="3" type="ORF">GDO78_011870</name>
</gene>
<feature type="region of interest" description="Disordered" evidence="1">
    <location>
        <begin position="689"/>
        <end position="785"/>
    </location>
</feature>
<feature type="region of interest" description="Disordered" evidence="1">
    <location>
        <begin position="91"/>
        <end position="185"/>
    </location>
</feature>
<dbReference type="OrthoDB" id="10017659at2759"/>
<accession>A0A8J6K5M4</accession>
<feature type="compositionally biased region" description="Polar residues" evidence="1">
    <location>
        <begin position="710"/>
        <end position="727"/>
    </location>
</feature>
<name>A0A8J6K5M4_ELECQ</name>
<organism evidence="3 4">
    <name type="scientific">Eleutherodactylus coqui</name>
    <name type="common">Puerto Rican coqui</name>
    <dbReference type="NCBI Taxonomy" id="57060"/>
    <lineage>
        <taxon>Eukaryota</taxon>
        <taxon>Metazoa</taxon>
        <taxon>Chordata</taxon>
        <taxon>Craniata</taxon>
        <taxon>Vertebrata</taxon>
        <taxon>Euteleostomi</taxon>
        <taxon>Amphibia</taxon>
        <taxon>Batrachia</taxon>
        <taxon>Anura</taxon>
        <taxon>Neobatrachia</taxon>
        <taxon>Hyloidea</taxon>
        <taxon>Eleutherodactylidae</taxon>
        <taxon>Eleutherodactylinae</taxon>
        <taxon>Eleutherodactylus</taxon>
        <taxon>Eleutherodactylus</taxon>
    </lineage>
</organism>
<evidence type="ECO:0000259" key="2">
    <source>
        <dbReference type="PROSITE" id="PS50304"/>
    </source>
</evidence>
<feature type="domain" description="Tudor" evidence="2">
    <location>
        <begin position="19"/>
        <end position="79"/>
    </location>
</feature>
<dbReference type="PROSITE" id="PS50304">
    <property type="entry name" value="TUDOR"/>
    <property type="match status" value="1"/>
</dbReference>
<evidence type="ECO:0000313" key="4">
    <source>
        <dbReference type="Proteomes" id="UP000770717"/>
    </source>
</evidence>
<feature type="compositionally biased region" description="Basic and acidic residues" evidence="1">
    <location>
        <begin position="235"/>
        <end position="248"/>
    </location>
</feature>
<feature type="compositionally biased region" description="Polar residues" evidence="1">
    <location>
        <begin position="122"/>
        <end position="141"/>
    </location>
</feature>
<dbReference type="Proteomes" id="UP000770717">
    <property type="component" value="Unassembled WGS sequence"/>
</dbReference>
<feature type="region of interest" description="Disordered" evidence="1">
    <location>
        <begin position="205"/>
        <end position="262"/>
    </location>
</feature>
<comment type="caution">
    <text evidence="3">The sequence shown here is derived from an EMBL/GenBank/DDBJ whole genome shotgun (WGS) entry which is preliminary data.</text>
</comment>
<evidence type="ECO:0000313" key="3">
    <source>
        <dbReference type="EMBL" id="KAG9480081.1"/>
    </source>
</evidence>
<dbReference type="SUPFAM" id="SSF63748">
    <property type="entry name" value="Tudor/PWWP/MBT"/>
    <property type="match status" value="1"/>
</dbReference>
<keyword evidence="4" id="KW-1185">Reference proteome</keyword>
<feature type="compositionally biased region" description="Basic and acidic residues" evidence="1">
    <location>
        <begin position="690"/>
        <end position="700"/>
    </location>
</feature>
<protein>
    <recommendedName>
        <fullName evidence="2">Tudor domain-containing protein</fullName>
    </recommendedName>
</protein>
<evidence type="ECO:0000256" key="1">
    <source>
        <dbReference type="SAM" id="MobiDB-lite"/>
    </source>
</evidence>
<feature type="compositionally biased region" description="Basic and acidic residues" evidence="1">
    <location>
        <begin position="157"/>
        <end position="185"/>
    </location>
</feature>